<keyword evidence="11 13" id="KW-0472">Membrane</keyword>
<keyword evidence="6 13" id="KW-0812">Transmembrane</keyword>
<keyword evidence="10" id="KW-0408">Iron</keyword>
<dbReference type="EMBL" id="AFNV02000003">
    <property type="protein sequence ID" value="ERJ20447.1"/>
    <property type="molecule type" value="Genomic_DNA"/>
</dbReference>
<keyword evidence="9 13" id="KW-1133">Transmembrane helix</keyword>
<evidence type="ECO:0000256" key="11">
    <source>
        <dbReference type="ARBA" id="ARBA00023136"/>
    </source>
</evidence>
<evidence type="ECO:0000256" key="9">
    <source>
        <dbReference type="ARBA" id="ARBA00022989"/>
    </source>
</evidence>
<dbReference type="SUPFAM" id="SSF81342">
    <property type="entry name" value="Transmembrane di-heme cytochromes"/>
    <property type="match status" value="1"/>
</dbReference>
<dbReference type="InterPro" id="IPR016174">
    <property type="entry name" value="Di-haem_cyt_TM"/>
</dbReference>
<keyword evidence="4" id="KW-1003">Cell membrane</keyword>
<evidence type="ECO:0000259" key="14">
    <source>
        <dbReference type="Pfam" id="PF01292"/>
    </source>
</evidence>
<evidence type="ECO:0000256" key="8">
    <source>
        <dbReference type="ARBA" id="ARBA00022982"/>
    </source>
</evidence>
<feature type="transmembrane region" description="Helical" evidence="13">
    <location>
        <begin position="12"/>
        <end position="35"/>
    </location>
</feature>
<evidence type="ECO:0000313" key="16">
    <source>
        <dbReference type="Proteomes" id="UP000006242"/>
    </source>
</evidence>
<dbReference type="InterPro" id="IPR011577">
    <property type="entry name" value="Cyt_b561_bac/Ni-Hgenase"/>
</dbReference>
<comment type="subcellular location">
    <subcellularLocation>
        <location evidence="2">Cell membrane</location>
        <topology evidence="2">Multi-pass membrane protein</topology>
    </subcellularLocation>
</comment>
<evidence type="ECO:0000256" key="1">
    <source>
        <dbReference type="ARBA" id="ARBA00001970"/>
    </source>
</evidence>
<dbReference type="GO" id="GO:0046872">
    <property type="term" value="F:metal ion binding"/>
    <property type="evidence" value="ECO:0007669"/>
    <property type="project" value="UniProtKB-KW"/>
</dbReference>
<keyword evidence="3" id="KW-0813">Transport</keyword>
<evidence type="ECO:0000256" key="3">
    <source>
        <dbReference type="ARBA" id="ARBA00022448"/>
    </source>
</evidence>
<evidence type="ECO:0000256" key="10">
    <source>
        <dbReference type="ARBA" id="ARBA00023004"/>
    </source>
</evidence>
<comment type="similarity">
    <text evidence="12">Belongs to the cytochrome b561 family.</text>
</comment>
<keyword evidence="5" id="KW-0349">Heme</keyword>
<sequence length="179" mass="19896">MDHAHGYGLISRLFHWAMALLIVWQATSALLHYFFDETAITDFFFGTHFSNGVLILVLAVLRGVWGLINLARRPAHDGALHRAAALGHVALYGLMIAVPVIAIIRAYGSTRPFSALGVQIFDGMETKVEWMSNLGNQWHGFLGWVLFALIAGHIVMAFVHTYGLKQPLIARMTKGDERL</sequence>
<evidence type="ECO:0000256" key="4">
    <source>
        <dbReference type="ARBA" id="ARBA00022475"/>
    </source>
</evidence>
<dbReference type="InterPro" id="IPR052168">
    <property type="entry name" value="Cytochrome_b561_oxidase"/>
</dbReference>
<comment type="cofactor">
    <cofactor evidence="1">
        <name>heme b</name>
        <dbReference type="ChEBI" id="CHEBI:60344"/>
    </cofactor>
</comment>
<dbReference type="Proteomes" id="UP000006242">
    <property type="component" value="Unassembled WGS sequence"/>
</dbReference>
<protein>
    <submittedName>
        <fullName evidence="15">Cytochrome B561 Energy production</fullName>
    </submittedName>
</protein>
<evidence type="ECO:0000256" key="13">
    <source>
        <dbReference type="SAM" id="Phobius"/>
    </source>
</evidence>
<evidence type="ECO:0000256" key="6">
    <source>
        <dbReference type="ARBA" id="ARBA00022692"/>
    </source>
</evidence>
<keyword evidence="16" id="KW-1185">Reference proteome</keyword>
<dbReference type="GO" id="GO:0020037">
    <property type="term" value="F:heme binding"/>
    <property type="evidence" value="ECO:0007669"/>
    <property type="project" value="TreeGrafter"/>
</dbReference>
<gene>
    <name evidence="15" type="ORF">SSPSH_000557</name>
</gene>
<dbReference type="GO" id="GO:0005886">
    <property type="term" value="C:plasma membrane"/>
    <property type="evidence" value="ECO:0007669"/>
    <property type="project" value="UniProtKB-SubCell"/>
</dbReference>
<evidence type="ECO:0000256" key="7">
    <source>
        <dbReference type="ARBA" id="ARBA00022723"/>
    </source>
</evidence>
<dbReference type="PANTHER" id="PTHR30529:SF1">
    <property type="entry name" value="CYTOCHROME B561 HOMOLOG 2"/>
    <property type="match status" value="1"/>
</dbReference>
<feature type="domain" description="Cytochrome b561 bacterial/Ni-hydrogenase" evidence="14">
    <location>
        <begin position="7"/>
        <end position="175"/>
    </location>
</feature>
<evidence type="ECO:0000256" key="2">
    <source>
        <dbReference type="ARBA" id="ARBA00004651"/>
    </source>
</evidence>
<proteinExistence type="inferred from homology"/>
<dbReference type="AlphaFoldDB" id="U2EQX6"/>
<organism evidence="15 16">
    <name type="scientific">Salinisphaera shabanensis E1L3A</name>
    <dbReference type="NCBI Taxonomy" id="1033802"/>
    <lineage>
        <taxon>Bacteria</taxon>
        <taxon>Pseudomonadati</taxon>
        <taxon>Pseudomonadota</taxon>
        <taxon>Gammaproteobacteria</taxon>
        <taxon>Salinisphaerales</taxon>
        <taxon>Salinisphaeraceae</taxon>
        <taxon>Salinisphaera</taxon>
    </lineage>
</organism>
<evidence type="ECO:0000313" key="15">
    <source>
        <dbReference type="EMBL" id="ERJ20447.1"/>
    </source>
</evidence>
<name>U2EQX6_9GAMM</name>
<accession>U2EQX6</accession>
<keyword evidence="7" id="KW-0479">Metal-binding</keyword>
<keyword evidence="8" id="KW-0249">Electron transport</keyword>
<reference evidence="15 16" key="1">
    <citation type="journal article" date="2011" name="J. Bacteriol.">
        <title>Genome sequence of Salinisphaera shabanensis, a gammaproteobacterium from the harsh, variable environment of the brine-seawater interface of the Shaban Deep in the Red Sea.</title>
        <authorList>
            <person name="Antunes A."/>
            <person name="Alam I."/>
            <person name="Bajic V.B."/>
            <person name="Stingl U."/>
        </authorList>
    </citation>
    <scope>NUCLEOTIDE SEQUENCE [LARGE SCALE GENOMIC DNA]</scope>
    <source>
        <strain evidence="15 16">E1L3A</strain>
    </source>
</reference>
<feature type="transmembrane region" description="Helical" evidence="13">
    <location>
        <begin position="89"/>
        <end position="108"/>
    </location>
</feature>
<dbReference type="GO" id="GO:0009055">
    <property type="term" value="F:electron transfer activity"/>
    <property type="evidence" value="ECO:0007669"/>
    <property type="project" value="InterPro"/>
</dbReference>
<dbReference type="PANTHER" id="PTHR30529">
    <property type="entry name" value="CYTOCHROME B561"/>
    <property type="match status" value="1"/>
</dbReference>
<evidence type="ECO:0000256" key="5">
    <source>
        <dbReference type="ARBA" id="ARBA00022617"/>
    </source>
</evidence>
<feature type="transmembrane region" description="Helical" evidence="13">
    <location>
        <begin position="141"/>
        <end position="164"/>
    </location>
</feature>
<comment type="caution">
    <text evidence="15">The sequence shown here is derived from an EMBL/GenBank/DDBJ whole genome shotgun (WGS) entry which is preliminary data.</text>
</comment>
<dbReference type="eggNOG" id="COG3038">
    <property type="taxonomic scope" value="Bacteria"/>
</dbReference>
<dbReference type="Pfam" id="PF01292">
    <property type="entry name" value="Ni_hydr_CYTB"/>
    <property type="match status" value="1"/>
</dbReference>
<evidence type="ECO:0000256" key="12">
    <source>
        <dbReference type="ARBA" id="ARBA00037975"/>
    </source>
</evidence>
<feature type="transmembrane region" description="Helical" evidence="13">
    <location>
        <begin position="47"/>
        <end position="68"/>
    </location>
</feature>
<dbReference type="STRING" id="1033802.SSPSH_000557"/>
<dbReference type="GO" id="GO:0022904">
    <property type="term" value="P:respiratory electron transport chain"/>
    <property type="evidence" value="ECO:0007669"/>
    <property type="project" value="InterPro"/>
</dbReference>
<reference evidence="15 16" key="2">
    <citation type="journal article" date="2013" name="PLoS ONE">
        <title>INDIGO - INtegrated Data Warehouse of MIcrobial GenOmes with Examples from the Red Sea Extremophiles.</title>
        <authorList>
            <person name="Alam I."/>
            <person name="Antunes A."/>
            <person name="Kamau A.A."/>
            <person name="Ba Alawi W."/>
            <person name="Kalkatawi M."/>
            <person name="Stingl U."/>
            <person name="Bajic V.B."/>
        </authorList>
    </citation>
    <scope>NUCLEOTIDE SEQUENCE [LARGE SCALE GENOMIC DNA]</scope>
    <source>
        <strain evidence="15 16">E1L3A</strain>
    </source>
</reference>